<organism evidence="1 2">
    <name type="scientific">Gossypium stocksii</name>
    <dbReference type="NCBI Taxonomy" id="47602"/>
    <lineage>
        <taxon>Eukaryota</taxon>
        <taxon>Viridiplantae</taxon>
        <taxon>Streptophyta</taxon>
        <taxon>Embryophyta</taxon>
        <taxon>Tracheophyta</taxon>
        <taxon>Spermatophyta</taxon>
        <taxon>Magnoliopsida</taxon>
        <taxon>eudicotyledons</taxon>
        <taxon>Gunneridae</taxon>
        <taxon>Pentapetalae</taxon>
        <taxon>rosids</taxon>
        <taxon>malvids</taxon>
        <taxon>Malvales</taxon>
        <taxon>Malvaceae</taxon>
        <taxon>Malvoideae</taxon>
        <taxon>Gossypium</taxon>
    </lineage>
</organism>
<comment type="caution">
    <text evidence="1">The sequence shown here is derived from an EMBL/GenBank/DDBJ whole genome shotgun (WGS) entry which is preliminary data.</text>
</comment>
<name>A0A9D4AIV6_9ROSI</name>
<gene>
    <name evidence="1" type="ORF">J1N35_005010</name>
</gene>
<evidence type="ECO:0008006" key="3">
    <source>
        <dbReference type="Google" id="ProtNLM"/>
    </source>
</evidence>
<dbReference type="AlphaFoldDB" id="A0A9D4AIV6"/>
<protein>
    <recommendedName>
        <fullName evidence="3">Aminotransferase-like plant mobile domain-containing protein</fullName>
    </recommendedName>
</protein>
<proteinExistence type="predicted"/>
<keyword evidence="2" id="KW-1185">Reference proteome</keyword>
<accession>A0A9D4AIV6</accession>
<sequence length="178" mass="21740">MPLMNFHHNKFEWMPYSDSRIEEYILTDFFVNCNIWHKCHRLKFKARIIAPNASDEGLLFRWVSFGLFRQNILPSPQKLKDLHKIGLHGRTDEDWPKFCTKYIYIWKHKYNFIPLCEPVLPLDLATFLNYMTWFRFHGNPYLLLEEERSKQHHRRRPRQPYMRLQSCLDRTIISSNPI</sequence>
<evidence type="ECO:0000313" key="1">
    <source>
        <dbReference type="EMBL" id="KAH1121850.1"/>
    </source>
</evidence>
<dbReference type="EMBL" id="JAIQCV010000002">
    <property type="protein sequence ID" value="KAH1121850.1"/>
    <property type="molecule type" value="Genomic_DNA"/>
</dbReference>
<reference evidence="1 2" key="1">
    <citation type="journal article" date="2021" name="Plant Biotechnol. J.">
        <title>Multi-omics assisted identification of the key and species-specific regulatory components of drought-tolerant mechanisms in Gossypium stocksii.</title>
        <authorList>
            <person name="Yu D."/>
            <person name="Ke L."/>
            <person name="Zhang D."/>
            <person name="Wu Y."/>
            <person name="Sun Y."/>
            <person name="Mei J."/>
            <person name="Sun J."/>
            <person name="Sun Y."/>
        </authorList>
    </citation>
    <scope>NUCLEOTIDE SEQUENCE [LARGE SCALE GENOMIC DNA]</scope>
    <source>
        <strain evidence="2">cv. E1</strain>
        <tissue evidence="1">Leaf</tissue>
    </source>
</reference>
<dbReference type="Proteomes" id="UP000828251">
    <property type="component" value="Unassembled WGS sequence"/>
</dbReference>
<evidence type="ECO:0000313" key="2">
    <source>
        <dbReference type="Proteomes" id="UP000828251"/>
    </source>
</evidence>